<dbReference type="VEuPathDB" id="FungiDB:SCHCODRAFT_02283027"/>
<dbReference type="OrthoDB" id="3265815at2759"/>
<organism evidence="3">
    <name type="scientific">Schizophyllum commune (strain H4-8 / FGSC 9210)</name>
    <name type="common">Split gill fungus</name>
    <dbReference type="NCBI Taxonomy" id="578458"/>
    <lineage>
        <taxon>Eukaryota</taxon>
        <taxon>Fungi</taxon>
        <taxon>Dikarya</taxon>
        <taxon>Basidiomycota</taxon>
        <taxon>Agaricomycotina</taxon>
        <taxon>Agaricomycetes</taxon>
        <taxon>Agaricomycetidae</taxon>
        <taxon>Agaricales</taxon>
        <taxon>Schizophyllaceae</taxon>
        <taxon>Schizophyllum</taxon>
    </lineage>
</organism>
<evidence type="ECO:0000313" key="3">
    <source>
        <dbReference type="Proteomes" id="UP000007431"/>
    </source>
</evidence>
<dbReference type="Proteomes" id="UP000007431">
    <property type="component" value="Unassembled WGS sequence"/>
</dbReference>
<name>D8Q5P7_SCHCM</name>
<dbReference type="KEGG" id="scm:SCHCO_02283027"/>
<dbReference type="eggNOG" id="KOG0519">
    <property type="taxonomic scope" value="Eukaryota"/>
</dbReference>
<evidence type="ECO:0008006" key="4">
    <source>
        <dbReference type="Google" id="ProtNLM"/>
    </source>
</evidence>
<dbReference type="InParanoid" id="D8Q5P7"/>
<sequence length="313" mass="34452">MVHWGDPYGESSGSPASQPRCITPTQEPPYTSPLPAPRALSTAFSSIPSSTYDPRPDVELVSSDNVHFSVRSDVLRRASFNDFAGALQSIPRRISSELPRLHVPDTAGVLNILLHASYGTSPIPFTPSCSTLVEVVRRMPTYGLDPQAYVGYGSVLFECIRPYAAVAPMEVYALAAAHDLLALAQVASTYLLSYPLQCITEAQARLIGAAYLERLVRLHRTRLATLHELLRCPPEFHAETAGCSFAAQEDMTRAWDGAVEYVMKHARPDIVANTLQQKLEKLKEGMICQECKKVVERRIRDAVVNWTMAPGSI</sequence>
<feature type="region of interest" description="Disordered" evidence="1">
    <location>
        <begin position="1"/>
        <end position="38"/>
    </location>
</feature>
<keyword evidence="3" id="KW-1185">Reference proteome</keyword>
<accession>D8Q5P7</accession>
<reference evidence="2 3" key="1">
    <citation type="journal article" date="2010" name="Nat. Biotechnol.">
        <title>Genome sequence of the model mushroom Schizophyllum commune.</title>
        <authorList>
            <person name="Ohm R.A."/>
            <person name="de Jong J.F."/>
            <person name="Lugones L.G."/>
            <person name="Aerts A."/>
            <person name="Kothe E."/>
            <person name="Stajich J.E."/>
            <person name="de Vries R.P."/>
            <person name="Record E."/>
            <person name="Levasseur A."/>
            <person name="Baker S.E."/>
            <person name="Bartholomew K.A."/>
            <person name="Coutinho P.M."/>
            <person name="Erdmann S."/>
            <person name="Fowler T.J."/>
            <person name="Gathman A.C."/>
            <person name="Lombard V."/>
            <person name="Henrissat B."/>
            <person name="Knabe N."/>
            <person name="Kuees U."/>
            <person name="Lilly W.W."/>
            <person name="Lindquist E."/>
            <person name="Lucas S."/>
            <person name="Magnuson J.K."/>
            <person name="Piumi F."/>
            <person name="Raudaskoski M."/>
            <person name="Salamov A."/>
            <person name="Schmutz J."/>
            <person name="Schwarze F.W.M.R."/>
            <person name="vanKuyk P.A."/>
            <person name="Horton J.S."/>
            <person name="Grigoriev I.V."/>
            <person name="Woesten H.A.B."/>
        </authorList>
    </citation>
    <scope>NUCLEOTIDE SEQUENCE [LARGE SCALE GENOMIC DNA]</scope>
    <source>
        <strain evidence="3">H4-8 / FGSC 9210</strain>
    </source>
</reference>
<proteinExistence type="predicted"/>
<evidence type="ECO:0000256" key="1">
    <source>
        <dbReference type="SAM" id="MobiDB-lite"/>
    </source>
</evidence>
<dbReference type="GeneID" id="9589990"/>
<dbReference type="OMA" id="NIAFHIM"/>
<dbReference type="EMBL" id="GL377306">
    <property type="protein sequence ID" value="EFI97006.1"/>
    <property type="molecule type" value="Genomic_DNA"/>
</dbReference>
<protein>
    <recommendedName>
        <fullName evidence="4">BTB domain-containing protein</fullName>
    </recommendedName>
</protein>
<gene>
    <name evidence="2" type="ORF">SCHCODRAFT_55058</name>
</gene>
<evidence type="ECO:0000313" key="2">
    <source>
        <dbReference type="EMBL" id="EFI97006.1"/>
    </source>
</evidence>
<dbReference type="AlphaFoldDB" id="D8Q5P7"/>
<feature type="compositionally biased region" description="Pro residues" evidence="1">
    <location>
        <begin position="26"/>
        <end position="36"/>
    </location>
</feature>
<dbReference type="HOGENOM" id="CLU_051530_2_1_1"/>